<feature type="domain" description="Immunity MXAN-0049 protein" evidence="1">
    <location>
        <begin position="14"/>
        <end position="211"/>
    </location>
</feature>
<dbReference type="EMBL" id="JZIW01000001">
    <property type="protein sequence ID" value="KOO83689.1"/>
    <property type="molecule type" value="Genomic_DNA"/>
</dbReference>
<dbReference type="Pfam" id="PF07791">
    <property type="entry name" value="Imm11"/>
    <property type="match status" value="1"/>
</dbReference>
<dbReference type="RefSeq" id="WP_053462017.1">
    <property type="nucleotide sequence ID" value="NZ_JALBDD010000019.1"/>
</dbReference>
<name>A0AB34TLP0_STEMA</name>
<accession>A0AB34TLP0</accession>
<proteinExistence type="predicted"/>
<gene>
    <name evidence="2" type="ORF">VL23_10990</name>
</gene>
<evidence type="ECO:0000259" key="1">
    <source>
        <dbReference type="Pfam" id="PF07791"/>
    </source>
</evidence>
<reference evidence="2 3" key="1">
    <citation type="journal article" date="2015" name="Antimicrob. Agents Chemother.">
        <title>Whole-Genome Sequencing Identifies Emergence of a Quinolone Resistance Mutation in a Case of Stenotrophomonas maltophilia Bacteremia.</title>
        <authorList>
            <person name="Pak T.R."/>
            <person name="Altman D.R."/>
            <person name="Attie O."/>
            <person name="Sebra R."/>
            <person name="Hamula C.L."/>
            <person name="Lewis M."/>
            <person name="Deikus G."/>
            <person name="Newman L.C."/>
            <person name="Fang G."/>
            <person name="Hand J."/>
            <person name="Papel G."/>
            <person name="Wallach F."/>
            <person name="Schadt E.E."/>
            <person name="Huprikar S."/>
            <person name="van Bakel H."/>
            <person name="Kasarskis A."/>
            <person name="Bashir A."/>
        </authorList>
    </citation>
    <scope>NUCLEOTIDE SEQUENCE [LARGE SCALE GENOMIC DNA]</scope>
    <source>
        <strain evidence="2 3">ISMMS6</strain>
    </source>
</reference>
<organism evidence="2 3">
    <name type="scientific">Stenotrophomonas maltophilia</name>
    <name type="common">Pseudomonas maltophilia</name>
    <name type="synonym">Xanthomonas maltophilia</name>
    <dbReference type="NCBI Taxonomy" id="40324"/>
    <lineage>
        <taxon>Bacteria</taxon>
        <taxon>Pseudomonadati</taxon>
        <taxon>Pseudomonadota</taxon>
        <taxon>Gammaproteobacteria</taxon>
        <taxon>Lysobacterales</taxon>
        <taxon>Lysobacteraceae</taxon>
        <taxon>Stenotrophomonas</taxon>
        <taxon>Stenotrophomonas maltophilia group</taxon>
    </lineage>
</organism>
<dbReference type="InterPro" id="IPR012433">
    <property type="entry name" value="Imm11"/>
</dbReference>
<dbReference type="AlphaFoldDB" id="A0AB34TLP0"/>
<evidence type="ECO:0000313" key="3">
    <source>
        <dbReference type="Proteomes" id="UP000037632"/>
    </source>
</evidence>
<protein>
    <recommendedName>
        <fullName evidence="1">Immunity MXAN-0049 protein domain-containing protein</fullName>
    </recommendedName>
</protein>
<dbReference type="Proteomes" id="UP000037632">
    <property type="component" value="Unassembled WGS sequence"/>
</dbReference>
<comment type="caution">
    <text evidence="2">The sequence shown here is derived from an EMBL/GenBank/DDBJ whole genome shotgun (WGS) entry which is preliminary data.</text>
</comment>
<sequence length="212" mass="23090">MDSTSANHPRKGEFFLLEAGAISGPACGVVFENLDRLLSPPRMILLPEEGGIPPLREVPRLAFNPSVGAPPRDLEPGFSGYWLVSKRLHDVMISVDPHAFAFAEVDYRLEDGSQGDRRYLCTVIRVIDALDEGASKLFIDTSEEFINGKFYDLGGGASVTFDRGALGQAHVFKTPYTASVFCDHVFKDAVESAGVATDDDTDGMWFIDAADI</sequence>
<evidence type="ECO:0000313" key="2">
    <source>
        <dbReference type="EMBL" id="KOO83689.1"/>
    </source>
</evidence>